<evidence type="ECO:0000256" key="2">
    <source>
        <dbReference type="ARBA" id="ARBA00007299"/>
    </source>
</evidence>
<dbReference type="EMBL" id="ASPP01003273">
    <property type="protein sequence ID" value="ETO33602.1"/>
    <property type="molecule type" value="Genomic_DNA"/>
</dbReference>
<feature type="chain" id="PRO_5004975989" description="DNA polymerase alpha subunit B" evidence="6">
    <location>
        <begin position="25"/>
        <end position="719"/>
    </location>
</feature>
<comment type="subcellular location">
    <subcellularLocation>
        <location evidence="1">Nucleus</location>
    </subcellularLocation>
</comment>
<comment type="similarity">
    <text evidence="2">Belongs to the DNA polymerase alpha subunit B family.</text>
</comment>
<protein>
    <recommendedName>
        <fullName evidence="3">DNA polymerase alpha subunit B</fullName>
    </recommendedName>
</protein>
<reference evidence="9 10" key="1">
    <citation type="journal article" date="2013" name="Curr. Biol.">
        <title>The Genome of the Foraminiferan Reticulomyxa filosa.</title>
        <authorList>
            <person name="Glockner G."/>
            <person name="Hulsmann N."/>
            <person name="Schleicher M."/>
            <person name="Noegel A.A."/>
            <person name="Eichinger L."/>
            <person name="Gallinger C."/>
            <person name="Pawlowski J."/>
            <person name="Sierra R."/>
            <person name="Euteneuer U."/>
            <person name="Pillet L."/>
            <person name="Moustafa A."/>
            <person name="Platzer M."/>
            <person name="Groth M."/>
            <person name="Szafranski K."/>
            <person name="Schliwa M."/>
        </authorList>
    </citation>
    <scope>NUCLEOTIDE SEQUENCE [LARGE SCALE GENOMIC DNA]</scope>
</reference>
<dbReference type="GO" id="GO:0006270">
    <property type="term" value="P:DNA replication initiation"/>
    <property type="evidence" value="ECO:0007669"/>
    <property type="project" value="TreeGrafter"/>
</dbReference>
<evidence type="ECO:0000313" key="9">
    <source>
        <dbReference type="EMBL" id="ETO33602.1"/>
    </source>
</evidence>
<dbReference type="GO" id="GO:0005658">
    <property type="term" value="C:alpha DNA polymerase:primase complex"/>
    <property type="evidence" value="ECO:0007669"/>
    <property type="project" value="TreeGrafter"/>
</dbReference>
<evidence type="ECO:0000256" key="1">
    <source>
        <dbReference type="ARBA" id="ARBA00004123"/>
    </source>
</evidence>
<dbReference type="PANTHER" id="PTHR23061:SF12">
    <property type="entry name" value="DNA POLYMERASE ALPHA SUBUNIT B"/>
    <property type="match status" value="1"/>
</dbReference>
<sequence length="719" mass="81681">MLPRPLGFTLLHNFFFFVTIFTKGSFPKKKKKKVEQKWNRTVKPSSSVLNKVYSARKNVGKTEHVFNDHLPAATGGLFTASETQDNETKVKHVLLEYIDTWKVSSNANSKEQGYRFMYEDACFGNIELRDSLGAMGGSLVTKIESEIEQLKKAKTKGDTTNAQSQVPTNEDAVKGKGVTQFCKDESLSLTVKDEEMLSACPNLEQEHSLEVAIGAKVENECALADPTPMTDPTLLLQTGELDTKMDVKMDMKVDIKMDVKVKSNGEEIEEFALPVQYVPVDEPSQRPSYFLGRIISLTDDEKLQANGIGLEGDWDTSLGKKVTVNVSQLKEYALFPGQQVVVYGVNSNGREILARAVFSNGVLPKHLNGDPFRWNALQCFQNDPLQIIVACGPFTPLTSLDFDNSPFQDLAKVVIERRPHVLILTGPFMDRSNECIKRNTLGTTLQEQFEGLLSAFTTLLRSSNVLVEIILIPSPQDVHHICAYPQPPYTIEEPSLSSLVHCFSNPCQFHINNIGFGVNSADFLLHCLGAGTTKKVGAEKKKRCQTVASHCIHQQKLVYLFVWGQLDFYPLEPCHPSIRKDVSFHSHLNMAFTPDILILPSVTQHFVEVIDENGRHYSDLIVKCFSKWFARGESVLFFFKNFNNLFNLKDRFSEKKFFKKKQSFFLFNWILFHQLSRHFFLFVWAMKQFLKVSVLVLYNRQKPENQNLFWDVFFKIIES</sequence>
<feature type="signal peptide" evidence="6">
    <location>
        <begin position="1"/>
        <end position="24"/>
    </location>
</feature>
<keyword evidence="6" id="KW-0732">Signal</keyword>
<evidence type="ECO:0000256" key="3">
    <source>
        <dbReference type="ARBA" id="ARBA00018596"/>
    </source>
</evidence>
<dbReference type="Pfam" id="PF22062">
    <property type="entry name" value="OB_DPOA2"/>
    <property type="match status" value="1"/>
</dbReference>
<dbReference type="InterPro" id="IPR054300">
    <property type="entry name" value="OB_DPOA2"/>
</dbReference>
<evidence type="ECO:0000259" key="8">
    <source>
        <dbReference type="Pfam" id="PF22062"/>
    </source>
</evidence>
<keyword evidence="4" id="KW-0235">DNA replication</keyword>
<dbReference type="Pfam" id="PF04042">
    <property type="entry name" value="DNA_pol_E_B"/>
    <property type="match status" value="1"/>
</dbReference>
<dbReference type="Gene3D" id="3.60.21.60">
    <property type="match status" value="1"/>
</dbReference>
<evidence type="ECO:0000256" key="6">
    <source>
        <dbReference type="SAM" id="SignalP"/>
    </source>
</evidence>
<proteinExistence type="inferred from homology"/>
<evidence type="ECO:0000256" key="4">
    <source>
        <dbReference type="ARBA" id="ARBA00022705"/>
    </source>
</evidence>
<dbReference type="InterPro" id="IPR007185">
    <property type="entry name" value="DNA_pol_a/d/e_bsu"/>
</dbReference>
<accession>X6P7I9</accession>
<evidence type="ECO:0000259" key="7">
    <source>
        <dbReference type="Pfam" id="PF04042"/>
    </source>
</evidence>
<feature type="domain" description="DNA polymerase alpha/delta/epsilon subunit B" evidence="7">
    <location>
        <begin position="387"/>
        <end position="607"/>
    </location>
</feature>
<dbReference type="GO" id="GO:0003677">
    <property type="term" value="F:DNA binding"/>
    <property type="evidence" value="ECO:0007669"/>
    <property type="project" value="InterPro"/>
</dbReference>
<dbReference type="OrthoDB" id="336885at2759"/>
<keyword evidence="10" id="KW-1185">Reference proteome</keyword>
<comment type="caution">
    <text evidence="9">The sequence shown here is derived from an EMBL/GenBank/DDBJ whole genome shotgun (WGS) entry which is preliminary data.</text>
</comment>
<dbReference type="InterPro" id="IPR016722">
    <property type="entry name" value="DNA_pol_alpha_bsu"/>
</dbReference>
<keyword evidence="5" id="KW-0539">Nucleus</keyword>
<evidence type="ECO:0000313" key="10">
    <source>
        <dbReference type="Proteomes" id="UP000023152"/>
    </source>
</evidence>
<gene>
    <name evidence="9" type="ORF">RFI_03501</name>
</gene>
<organism evidence="9 10">
    <name type="scientific">Reticulomyxa filosa</name>
    <dbReference type="NCBI Taxonomy" id="46433"/>
    <lineage>
        <taxon>Eukaryota</taxon>
        <taxon>Sar</taxon>
        <taxon>Rhizaria</taxon>
        <taxon>Retaria</taxon>
        <taxon>Foraminifera</taxon>
        <taxon>Monothalamids</taxon>
        <taxon>Reticulomyxidae</taxon>
        <taxon>Reticulomyxa</taxon>
    </lineage>
</organism>
<feature type="domain" description="DNA polymerase alpha subunit B OB" evidence="8">
    <location>
        <begin position="270"/>
        <end position="358"/>
    </location>
</feature>
<evidence type="ECO:0000256" key="5">
    <source>
        <dbReference type="ARBA" id="ARBA00023242"/>
    </source>
</evidence>
<dbReference type="PANTHER" id="PTHR23061">
    <property type="entry name" value="DNA POLYMERASE 2 ALPHA 70 KDA SUBUNIT"/>
    <property type="match status" value="1"/>
</dbReference>
<dbReference type="AlphaFoldDB" id="X6P7I9"/>
<dbReference type="Proteomes" id="UP000023152">
    <property type="component" value="Unassembled WGS sequence"/>
</dbReference>
<name>X6P7I9_RETFI</name>